<dbReference type="InterPro" id="IPR018540">
    <property type="entry name" value="Spo0E-like"/>
</dbReference>
<evidence type="ECO:0000313" key="1">
    <source>
        <dbReference type="EMBL" id="SDZ28896.1"/>
    </source>
</evidence>
<name>A0A1H3RT91_9FIRM</name>
<dbReference type="RefSeq" id="WP_091731959.1">
    <property type="nucleotide sequence ID" value="NZ_FNQE01000031.1"/>
</dbReference>
<organism evidence="1 2">
    <name type="scientific">Proteiniborus ethanoligenes</name>
    <dbReference type="NCBI Taxonomy" id="415015"/>
    <lineage>
        <taxon>Bacteria</taxon>
        <taxon>Bacillati</taxon>
        <taxon>Bacillota</taxon>
        <taxon>Clostridia</taxon>
        <taxon>Eubacteriales</taxon>
        <taxon>Proteiniborus</taxon>
    </lineage>
</organism>
<dbReference type="GO" id="GO:0046983">
    <property type="term" value="F:protein dimerization activity"/>
    <property type="evidence" value="ECO:0007669"/>
    <property type="project" value="InterPro"/>
</dbReference>
<dbReference type="GO" id="GO:0043937">
    <property type="term" value="P:regulation of sporulation"/>
    <property type="evidence" value="ECO:0007669"/>
    <property type="project" value="InterPro"/>
</dbReference>
<dbReference type="Proteomes" id="UP000198625">
    <property type="component" value="Unassembled WGS sequence"/>
</dbReference>
<sequence length="60" mass="6804">MSELNNLLSDIEVLRENLIKLIEKKEGNLQDPDIIATSQILNAAITKYNEFILKKSKSSD</sequence>
<gene>
    <name evidence="1" type="ORF">SAMN05660462_02544</name>
</gene>
<reference evidence="1 2" key="1">
    <citation type="submission" date="2016-10" db="EMBL/GenBank/DDBJ databases">
        <authorList>
            <person name="de Groot N.N."/>
        </authorList>
    </citation>
    <scope>NUCLEOTIDE SEQUENCE [LARGE SCALE GENOMIC DNA]</scope>
    <source>
        <strain evidence="1 2">DSM 21650</strain>
    </source>
</reference>
<dbReference type="SUPFAM" id="SSF140500">
    <property type="entry name" value="BAS1536-like"/>
    <property type="match status" value="1"/>
</dbReference>
<accession>A0A1H3RT91</accession>
<dbReference type="EMBL" id="FNQE01000031">
    <property type="protein sequence ID" value="SDZ28896.1"/>
    <property type="molecule type" value="Genomic_DNA"/>
</dbReference>
<protein>
    <submittedName>
        <fullName evidence="1">Spo0E like sporulation regulatory protein</fullName>
    </submittedName>
</protein>
<evidence type="ECO:0000313" key="2">
    <source>
        <dbReference type="Proteomes" id="UP000198625"/>
    </source>
</evidence>
<dbReference type="AlphaFoldDB" id="A0A1H3RT91"/>
<keyword evidence="2" id="KW-1185">Reference proteome</keyword>
<dbReference type="InterPro" id="IPR036638">
    <property type="entry name" value="HLH_DNA-bd_sf"/>
</dbReference>
<dbReference type="OrthoDB" id="1757123at2"/>
<dbReference type="Gene3D" id="4.10.280.10">
    <property type="entry name" value="Helix-loop-helix DNA-binding domain"/>
    <property type="match status" value="1"/>
</dbReference>
<dbReference type="Pfam" id="PF09388">
    <property type="entry name" value="SpoOE-like"/>
    <property type="match status" value="1"/>
</dbReference>
<dbReference type="InterPro" id="IPR037208">
    <property type="entry name" value="Spo0E-like_sf"/>
</dbReference>
<proteinExistence type="predicted"/>